<keyword evidence="3" id="KW-1185">Reference proteome</keyword>
<evidence type="ECO:0000313" key="3">
    <source>
        <dbReference type="Proteomes" id="UP000026962"/>
    </source>
</evidence>
<dbReference type="AlphaFoldDB" id="A0A0E0M874"/>
<dbReference type="Gramene" id="OPUNC10G10110.1">
    <property type="protein sequence ID" value="OPUNC10G10110.1"/>
    <property type="gene ID" value="OPUNC10G10110"/>
</dbReference>
<organism evidence="2">
    <name type="scientific">Oryza punctata</name>
    <name type="common">Red rice</name>
    <dbReference type="NCBI Taxonomy" id="4537"/>
    <lineage>
        <taxon>Eukaryota</taxon>
        <taxon>Viridiplantae</taxon>
        <taxon>Streptophyta</taxon>
        <taxon>Embryophyta</taxon>
        <taxon>Tracheophyta</taxon>
        <taxon>Spermatophyta</taxon>
        <taxon>Magnoliopsida</taxon>
        <taxon>Liliopsida</taxon>
        <taxon>Poales</taxon>
        <taxon>Poaceae</taxon>
        <taxon>BOP clade</taxon>
        <taxon>Oryzoideae</taxon>
        <taxon>Oryzeae</taxon>
        <taxon>Oryzinae</taxon>
        <taxon>Oryza</taxon>
    </lineage>
</organism>
<reference evidence="2" key="1">
    <citation type="submission" date="2015-04" db="UniProtKB">
        <authorList>
            <consortium name="EnsemblPlants"/>
        </authorList>
    </citation>
    <scope>IDENTIFICATION</scope>
</reference>
<sequence length="68" mass="7394">MRKGRRGRESAGFLGEGKGVAFTKKPAALSLPKKTGPMDEGGMNVAKRASSQQPKRPVQQREVWNLGK</sequence>
<feature type="region of interest" description="Disordered" evidence="1">
    <location>
        <begin position="25"/>
        <end position="68"/>
    </location>
</feature>
<proteinExistence type="predicted"/>
<evidence type="ECO:0000313" key="2">
    <source>
        <dbReference type="EnsemblPlants" id="OPUNC10G10110.1"/>
    </source>
</evidence>
<dbReference type="EnsemblPlants" id="OPUNC10G10110.1">
    <property type="protein sequence ID" value="OPUNC10G10110.1"/>
    <property type="gene ID" value="OPUNC10G10110"/>
</dbReference>
<accession>A0A0E0M874</accession>
<dbReference type="HOGENOM" id="CLU_2798369_0_0_1"/>
<dbReference type="Proteomes" id="UP000026962">
    <property type="component" value="Chromosome 10"/>
</dbReference>
<evidence type="ECO:0000256" key="1">
    <source>
        <dbReference type="SAM" id="MobiDB-lite"/>
    </source>
</evidence>
<protein>
    <submittedName>
        <fullName evidence="2">Uncharacterized protein</fullName>
    </submittedName>
</protein>
<name>A0A0E0M874_ORYPU</name>
<reference evidence="2" key="2">
    <citation type="submission" date="2018-05" db="EMBL/GenBank/DDBJ databases">
        <title>OpunRS2 (Oryza punctata Reference Sequence Version 2).</title>
        <authorList>
            <person name="Zhang J."/>
            <person name="Kudrna D."/>
            <person name="Lee S."/>
            <person name="Talag J."/>
            <person name="Welchert J."/>
            <person name="Wing R.A."/>
        </authorList>
    </citation>
    <scope>NUCLEOTIDE SEQUENCE [LARGE SCALE GENOMIC DNA]</scope>
</reference>